<evidence type="ECO:0000256" key="1">
    <source>
        <dbReference type="ARBA" id="ARBA00022664"/>
    </source>
</evidence>
<dbReference type="InParanoid" id="E3KLI0"/>
<feature type="compositionally biased region" description="Polar residues" evidence="3">
    <location>
        <begin position="83"/>
        <end position="99"/>
    </location>
</feature>
<dbReference type="OrthoDB" id="2512852at2759"/>
<evidence type="ECO:0000259" key="4">
    <source>
        <dbReference type="PROSITE" id="PS50158"/>
    </source>
</evidence>
<sequence length="444" mass="50008">MSRPDKERNVWSRSSSVSVASTNGSESVLDPEDGSRRMGALFNAVLDGSDETQLVDTTIKKQNKGKQPLDGCHAGTHEEHRPTQSSSQHLPQASGSHQHLQYHRHHAPHQTTRTTAEREYQEFQEAKVRLEQAKLISQTVSNINQRWKPENILCADGSNFSLWTRELRETGAQCDNSTFEKIGRLVIFAGVHQDLVPDIQPLGKTVAIYEYLKKKFTSNSRAAQMNIWRRMNHLTIKHSEPSTSLVAQVRDLYSELKSLNGRLCSDVVFGFLFQTAVMQSAAPFKKEFEQRIENAIQNDESKSFPKFEAIVHNYNICQKQWIEYSSHPSAALGPQLPSVMEAATDPDDFDFDTFLADVPENNWTEALEFYAATAIKCWQCKSPGHYARDCPQRTGDHQAAKRRGGSIGAPHQANSHRQLATFVGSLYTQPASQSTPGVRLKKWL</sequence>
<feature type="region of interest" description="Disordered" evidence="3">
    <location>
        <begin position="59"/>
        <end position="120"/>
    </location>
</feature>
<dbReference type="Proteomes" id="UP000008783">
    <property type="component" value="Unassembled WGS sequence"/>
</dbReference>
<organism evidence="5 6">
    <name type="scientific">Puccinia graminis f. sp. tritici (strain CRL 75-36-700-3 / race SCCL)</name>
    <name type="common">Black stem rust fungus</name>
    <dbReference type="NCBI Taxonomy" id="418459"/>
    <lineage>
        <taxon>Eukaryota</taxon>
        <taxon>Fungi</taxon>
        <taxon>Dikarya</taxon>
        <taxon>Basidiomycota</taxon>
        <taxon>Pucciniomycotina</taxon>
        <taxon>Pucciniomycetes</taxon>
        <taxon>Pucciniales</taxon>
        <taxon>Pucciniaceae</taxon>
        <taxon>Puccinia</taxon>
    </lineage>
</organism>
<dbReference type="Pfam" id="PF00098">
    <property type="entry name" value="zf-CCHC"/>
    <property type="match status" value="1"/>
</dbReference>
<reference key="1">
    <citation type="submission" date="2007-01" db="EMBL/GenBank/DDBJ databases">
        <title>The Genome Sequence of Puccinia graminis f. sp. tritici Strain CRL 75-36-700-3.</title>
        <authorList>
            <consortium name="The Broad Institute Genome Sequencing Platform"/>
            <person name="Birren B."/>
            <person name="Lander E."/>
            <person name="Galagan J."/>
            <person name="Nusbaum C."/>
            <person name="Devon K."/>
            <person name="Cuomo C."/>
            <person name="Jaffe D."/>
            <person name="Butler J."/>
            <person name="Alvarez P."/>
            <person name="Gnerre S."/>
            <person name="Grabherr M."/>
            <person name="Mauceli E."/>
            <person name="Brockman W."/>
            <person name="Young S."/>
            <person name="LaButti K."/>
            <person name="Sykes S."/>
            <person name="DeCaprio D."/>
            <person name="Crawford M."/>
            <person name="Koehrsen M."/>
            <person name="Engels R."/>
            <person name="Montgomery P."/>
            <person name="Pearson M."/>
            <person name="Howarth C."/>
            <person name="Larson L."/>
            <person name="White J."/>
            <person name="Zeng Q."/>
            <person name="Kodira C."/>
            <person name="Yandava C."/>
            <person name="Alvarado L."/>
            <person name="O'Leary S."/>
            <person name="Szabo L."/>
            <person name="Dean R."/>
            <person name="Schein J."/>
        </authorList>
    </citation>
    <scope>NUCLEOTIDE SEQUENCE</scope>
    <source>
        <strain>CRL 75-36-700-3</strain>
    </source>
</reference>
<feature type="region of interest" description="Disordered" evidence="3">
    <location>
        <begin position="1"/>
        <end position="36"/>
    </location>
</feature>
<dbReference type="PROSITE" id="PS50158">
    <property type="entry name" value="ZF_CCHC"/>
    <property type="match status" value="1"/>
</dbReference>
<keyword evidence="2" id="KW-0863">Zinc-finger</keyword>
<feature type="compositionally biased region" description="Low complexity" evidence="3">
    <location>
        <begin position="11"/>
        <end position="27"/>
    </location>
</feature>
<evidence type="ECO:0000256" key="2">
    <source>
        <dbReference type="PROSITE-ProRule" id="PRU00047"/>
    </source>
</evidence>
<dbReference type="Gene3D" id="4.10.60.10">
    <property type="entry name" value="Zinc finger, CCHC-type"/>
    <property type="match status" value="1"/>
</dbReference>
<dbReference type="GO" id="GO:0006397">
    <property type="term" value="P:mRNA processing"/>
    <property type="evidence" value="ECO:0007669"/>
    <property type="project" value="UniProtKB-KW"/>
</dbReference>
<name>E3KLI0_PUCGT</name>
<dbReference type="KEGG" id="pgr:PGTG_11324"/>
<keyword evidence="2" id="KW-0862">Zinc</keyword>
<dbReference type="SUPFAM" id="SSF57756">
    <property type="entry name" value="Retrovirus zinc finger-like domains"/>
    <property type="match status" value="1"/>
</dbReference>
<evidence type="ECO:0000313" key="6">
    <source>
        <dbReference type="Proteomes" id="UP000008783"/>
    </source>
</evidence>
<keyword evidence="6" id="KW-1185">Reference proteome</keyword>
<dbReference type="GeneID" id="10527136"/>
<evidence type="ECO:0000313" key="5">
    <source>
        <dbReference type="EMBL" id="EFP85155.2"/>
    </source>
</evidence>
<dbReference type="AlphaFoldDB" id="E3KLI0"/>
<keyword evidence="2" id="KW-0479">Metal-binding</keyword>
<feature type="region of interest" description="Disordered" evidence="3">
    <location>
        <begin position="391"/>
        <end position="413"/>
    </location>
</feature>
<dbReference type="RefSeq" id="XP_003329574.2">
    <property type="nucleotide sequence ID" value="XM_003329526.2"/>
</dbReference>
<reference evidence="6" key="2">
    <citation type="journal article" date="2011" name="Proc. Natl. Acad. Sci. U.S.A.">
        <title>Obligate biotrophy features unraveled by the genomic analysis of rust fungi.</title>
        <authorList>
            <person name="Duplessis S."/>
            <person name="Cuomo C.A."/>
            <person name="Lin Y.-C."/>
            <person name="Aerts A."/>
            <person name="Tisserant E."/>
            <person name="Veneault-Fourrey C."/>
            <person name="Joly D.L."/>
            <person name="Hacquard S."/>
            <person name="Amselem J."/>
            <person name="Cantarel B.L."/>
            <person name="Chiu R."/>
            <person name="Coutinho P.M."/>
            <person name="Feau N."/>
            <person name="Field M."/>
            <person name="Frey P."/>
            <person name="Gelhaye E."/>
            <person name="Goldberg J."/>
            <person name="Grabherr M.G."/>
            <person name="Kodira C.D."/>
            <person name="Kohler A."/>
            <person name="Kuees U."/>
            <person name="Lindquist E.A."/>
            <person name="Lucas S.M."/>
            <person name="Mago R."/>
            <person name="Mauceli E."/>
            <person name="Morin E."/>
            <person name="Murat C."/>
            <person name="Pangilinan J.L."/>
            <person name="Park R."/>
            <person name="Pearson M."/>
            <person name="Quesneville H."/>
            <person name="Rouhier N."/>
            <person name="Sakthikumar S."/>
            <person name="Salamov A.A."/>
            <person name="Schmutz J."/>
            <person name="Selles B."/>
            <person name="Shapiro H."/>
            <person name="Tanguay P."/>
            <person name="Tuskan G.A."/>
            <person name="Henrissat B."/>
            <person name="Van de Peer Y."/>
            <person name="Rouze P."/>
            <person name="Ellis J.G."/>
            <person name="Dodds P.N."/>
            <person name="Schein J.E."/>
            <person name="Zhong S."/>
            <person name="Hamelin R.C."/>
            <person name="Grigoriev I.V."/>
            <person name="Szabo L.J."/>
            <person name="Martin F."/>
        </authorList>
    </citation>
    <scope>NUCLEOTIDE SEQUENCE [LARGE SCALE GENOMIC DNA]</scope>
    <source>
        <strain evidence="6">CRL 75-36-700-3 / race SCCL</strain>
    </source>
</reference>
<dbReference type="GO" id="GO:0003676">
    <property type="term" value="F:nucleic acid binding"/>
    <property type="evidence" value="ECO:0007669"/>
    <property type="project" value="InterPro"/>
</dbReference>
<dbReference type="HOGENOM" id="CLU_041461_0_0_1"/>
<dbReference type="GO" id="GO:0008270">
    <property type="term" value="F:zinc ion binding"/>
    <property type="evidence" value="ECO:0007669"/>
    <property type="project" value="UniProtKB-KW"/>
</dbReference>
<dbReference type="EMBL" id="DS178293">
    <property type="protein sequence ID" value="EFP85155.2"/>
    <property type="molecule type" value="Genomic_DNA"/>
</dbReference>
<protein>
    <recommendedName>
        <fullName evidence="4">CCHC-type domain-containing protein</fullName>
    </recommendedName>
</protein>
<proteinExistence type="predicted"/>
<feature type="domain" description="CCHC-type" evidence="4">
    <location>
        <begin position="376"/>
        <end position="392"/>
    </location>
</feature>
<dbReference type="SMART" id="SM00343">
    <property type="entry name" value="ZnF_C2HC"/>
    <property type="match status" value="1"/>
</dbReference>
<keyword evidence="1" id="KW-0507">mRNA processing</keyword>
<dbReference type="VEuPathDB" id="FungiDB:PGTG_11324"/>
<gene>
    <name evidence="5" type="ORF">PGTG_11324</name>
</gene>
<dbReference type="InterPro" id="IPR001878">
    <property type="entry name" value="Znf_CCHC"/>
</dbReference>
<feature type="compositionally biased region" description="Basic and acidic residues" evidence="3">
    <location>
        <begin position="1"/>
        <end position="10"/>
    </location>
</feature>
<evidence type="ECO:0000256" key="3">
    <source>
        <dbReference type="SAM" id="MobiDB-lite"/>
    </source>
</evidence>
<accession>E3KLI0</accession>
<dbReference type="InterPro" id="IPR036875">
    <property type="entry name" value="Znf_CCHC_sf"/>
</dbReference>